<feature type="compositionally biased region" description="Basic and acidic residues" evidence="1">
    <location>
        <begin position="55"/>
        <end position="68"/>
    </location>
</feature>
<protein>
    <submittedName>
        <fullName evidence="2">Uncharacterized protein</fullName>
    </submittedName>
</protein>
<dbReference type="AlphaFoldDB" id="A0A4Q0T8R7"/>
<evidence type="ECO:0000256" key="1">
    <source>
        <dbReference type="SAM" id="MobiDB-lite"/>
    </source>
</evidence>
<dbReference type="EMBL" id="RDSM01000001">
    <property type="protein sequence ID" value="RXH58001.1"/>
    <property type="molecule type" value="Genomic_DNA"/>
</dbReference>
<comment type="caution">
    <text evidence="2">The sequence shown here is derived from an EMBL/GenBank/DDBJ whole genome shotgun (WGS) entry which is preliminary data.</text>
</comment>
<dbReference type="Proteomes" id="UP000289437">
    <property type="component" value="Unassembled WGS sequence"/>
</dbReference>
<evidence type="ECO:0000313" key="3">
    <source>
        <dbReference type="Proteomes" id="UP000289437"/>
    </source>
</evidence>
<feature type="region of interest" description="Disordered" evidence="1">
    <location>
        <begin position="48"/>
        <end position="70"/>
    </location>
</feature>
<sequence length="141" mass="16552">MSGAQGARHHVQHLRQNLIHGCSPARGLPPEQEYRSARGYRSSYEFRGQTMNATEKYRRNSRYRRETAPPKQYLRRSLTICPQQERLQLQERGEFTYDSFQNMRGFRLSLLEEIDLAAGRQSARAADLQHRETCLHPPVFF</sequence>
<reference evidence="2 3" key="1">
    <citation type="submission" date="2018-11" db="EMBL/GenBank/DDBJ databases">
        <authorList>
            <person name="Mardanov A.V."/>
            <person name="Ravin N.V."/>
            <person name="Dedysh S.N."/>
        </authorList>
    </citation>
    <scope>NUCLEOTIDE SEQUENCE [LARGE SCALE GENOMIC DNA]</scope>
    <source>
        <strain evidence="2 3">AF10</strain>
    </source>
</reference>
<reference evidence="3" key="2">
    <citation type="submission" date="2019-02" db="EMBL/GenBank/DDBJ databases">
        <title>Granulicella sibirica sp. nov., a psychrotolerant acidobacterium isolated from an organic soil layer in forested tundra, West Siberia.</title>
        <authorList>
            <person name="Oshkin I.Y."/>
            <person name="Kulichevskaya I.S."/>
            <person name="Rijpstra W.I.C."/>
            <person name="Sinninghe Damste J.S."/>
            <person name="Rakitin A.L."/>
            <person name="Ravin N.V."/>
            <person name="Dedysh S.N."/>
        </authorList>
    </citation>
    <scope>NUCLEOTIDE SEQUENCE [LARGE SCALE GENOMIC DNA]</scope>
    <source>
        <strain evidence="3">AF10</strain>
    </source>
</reference>
<keyword evidence="3" id="KW-1185">Reference proteome</keyword>
<accession>A0A4Q0T8R7</accession>
<organism evidence="2 3">
    <name type="scientific">Granulicella sibirica</name>
    <dbReference type="NCBI Taxonomy" id="2479048"/>
    <lineage>
        <taxon>Bacteria</taxon>
        <taxon>Pseudomonadati</taxon>
        <taxon>Acidobacteriota</taxon>
        <taxon>Terriglobia</taxon>
        <taxon>Terriglobales</taxon>
        <taxon>Acidobacteriaceae</taxon>
        <taxon>Granulicella</taxon>
    </lineage>
</organism>
<gene>
    <name evidence="2" type="ORF">GRAN_1311</name>
</gene>
<evidence type="ECO:0000313" key="2">
    <source>
        <dbReference type="EMBL" id="RXH58001.1"/>
    </source>
</evidence>
<proteinExistence type="predicted"/>
<name>A0A4Q0T8R7_9BACT</name>